<feature type="region of interest" description="Disordered" evidence="15">
    <location>
        <begin position="826"/>
        <end position="923"/>
    </location>
</feature>
<feature type="region of interest" description="Disordered" evidence="15">
    <location>
        <begin position="1072"/>
        <end position="1274"/>
    </location>
</feature>
<feature type="compositionally biased region" description="Basic and acidic residues" evidence="15">
    <location>
        <begin position="759"/>
        <end position="786"/>
    </location>
</feature>
<dbReference type="GO" id="GO:0005737">
    <property type="term" value="C:cytoplasm"/>
    <property type="evidence" value="ECO:0007669"/>
    <property type="project" value="UniProtKB-SubCell"/>
</dbReference>
<dbReference type="Gene3D" id="1.20.1480.20">
    <property type="entry name" value="MAST3 pre-PK domain-like"/>
    <property type="match status" value="1"/>
</dbReference>
<dbReference type="InterPro" id="IPR011009">
    <property type="entry name" value="Kinase-like_dom_sf"/>
</dbReference>
<keyword evidence="11" id="KW-0067">ATP-binding</keyword>
<feature type="compositionally biased region" description="Acidic residues" evidence="15">
    <location>
        <begin position="714"/>
        <end position="724"/>
    </location>
</feature>
<dbReference type="Pfam" id="PF17820">
    <property type="entry name" value="PDZ_6"/>
    <property type="match status" value="1"/>
</dbReference>
<dbReference type="CDD" id="cd05609">
    <property type="entry name" value="STKc_MAST"/>
    <property type="match status" value="1"/>
</dbReference>
<feature type="compositionally biased region" description="Low complexity" evidence="15">
    <location>
        <begin position="177"/>
        <end position="186"/>
    </location>
</feature>
<feature type="compositionally biased region" description="Low complexity" evidence="15">
    <location>
        <begin position="306"/>
        <end position="337"/>
    </location>
</feature>
<dbReference type="SUPFAM" id="SSF140482">
    <property type="entry name" value="MAST3 pre-PK domain-like"/>
    <property type="match status" value="1"/>
</dbReference>
<feature type="compositionally biased region" description="Low complexity" evidence="15">
    <location>
        <begin position="59"/>
        <end position="75"/>
    </location>
</feature>
<evidence type="ECO:0000256" key="4">
    <source>
        <dbReference type="ARBA" id="ARBA00012513"/>
    </source>
</evidence>
<feature type="region of interest" description="Disordered" evidence="15">
    <location>
        <begin position="1"/>
        <end position="42"/>
    </location>
</feature>
<dbReference type="Gene3D" id="3.30.200.20">
    <property type="entry name" value="Phosphorylase Kinase, domain 1"/>
    <property type="match status" value="1"/>
</dbReference>
<comment type="cofactor">
    <cofactor evidence="1">
        <name>Mg(2+)</name>
        <dbReference type="ChEBI" id="CHEBI:18420"/>
    </cofactor>
</comment>
<organism evidence="19 20">
    <name type="scientific">Suricata suricatta</name>
    <name type="common">Meerkat</name>
    <dbReference type="NCBI Taxonomy" id="37032"/>
    <lineage>
        <taxon>Eukaryota</taxon>
        <taxon>Metazoa</taxon>
        <taxon>Chordata</taxon>
        <taxon>Craniata</taxon>
        <taxon>Vertebrata</taxon>
        <taxon>Euteleostomi</taxon>
        <taxon>Mammalia</taxon>
        <taxon>Eutheria</taxon>
        <taxon>Laurasiatheria</taxon>
        <taxon>Carnivora</taxon>
        <taxon>Feliformia</taxon>
        <taxon>Herpestidae</taxon>
        <taxon>Suricata</taxon>
    </lineage>
</organism>
<evidence type="ECO:0000256" key="13">
    <source>
        <dbReference type="ARBA" id="ARBA00047899"/>
    </source>
</evidence>
<evidence type="ECO:0000256" key="3">
    <source>
        <dbReference type="ARBA" id="ARBA00009903"/>
    </source>
</evidence>
<evidence type="ECO:0000259" key="18">
    <source>
        <dbReference type="PROSITE" id="PS51285"/>
    </source>
</evidence>
<feature type="domain" description="PDZ" evidence="17">
    <location>
        <begin position="977"/>
        <end position="1065"/>
    </location>
</feature>
<dbReference type="InterPro" id="IPR023142">
    <property type="entry name" value="MAST_pre-PK_dom_sf"/>
</dbReference>
<dbReference type="InterPro" id="IPR000961">
    <property type="entry name" value="AGC-kinase_C"/>
</dbReference>
<feature type="region of interest" description="Disordered" evidence="15">
    <location>
        <begin position="283"/>
        <end position="337"/>
    </location>
</feature>
<feature type="region of interest" description="Disordered" evidence="15">
    <location>
        <begin position="753"/>
        <end position="814"/>
    </location>
</feature>
<dbReference type="Proteomes" id="UP000472268">
    <property type="component" value="Chromosome 12"/>
</dbReference>
<feature type="region of interest" description="Disordered" evidence="15">
    <location>
        <begin position="935"/>
        <end position="976"/>
    </location>
</feature>
<feature type="region of interest" description="Disordered" evidence="15">
    <location>
        <begin position="54"/>
        <end position="85"/>
    </location>
</feature>
<dbReference type="InterPro" id="IPR041489">
    <property type="entry name" value="PDZ_6"/>
</dbReference>
<dbReference type="InterPro" id="IPR001478">
    <property type="entry name" value="PDZ"/>
</dbReference>
<protein>
    <recommendedName>
        <fullName evidence="4">non-specific serine/threonine protein kinase</fullName>
        <ecNumber evidence="4">2.7.11.1</ecNumber>
    </recommendedName>
</protein>
<dbReference type="GO" id="GO:0005524">
    <property type="term" value="F:ATP binding"/>
    <property type="evidence" value="ECO:0007669"/>
    <property type="project" value="UniProtKB-KW"/>
</dbReference>
<dbReference type="InterPro" id="IPR008271">
    <property type="entry name" value="Ser/Thr_kinase_AS"/>
</dbReference>
<dbReference type="InterPro" id="IPR050236">
    <property type="entry name" value="Ser_Thr_kinase_AGC"/>
</dbReference>
<comment type="subcellular location">
    <subcellularLocation>
        <location evidence="2">Cytoplasm</location>
    </subcellularLocation>
</comment>
<evidence type="ECO:0000256" key="2">
    <source>
        <dbReference type="ARBA" id="ARBA00004496"/>
    </source>
</evidence>
<dbReference type="SUPFAM" id="SSF56112">
    <property type="entry name" value="Protein kinase-like (PK-like)"/>
    <property type="match status" value="1"/>
</dbReference>
<feature type="compositionally biased region" description="Polar residues" evidence="15">
    <location>
        <begin position="788"/>
        <end position="803"/>
    </location>
</feature>
<dbReference type="FunFam" id="1.10.510.10:FF:000012">
    <property type="entry name" value="microtubule-associated serine/threonine-protein kinase 2 isoform X1"/>
    <property type="match status" value="1"/>
</dbReference>
<dbReference type="PANTHER" id="PTHR24356">
    <property type="entry name" value="SERINE/THREONINE-PROTEIN KINASE"/>
    <property type="match status" value="1"/>
</dbReference>
<evidence type="ECO:0000313" key="19">
    <source>
        <dbReference type="Ensembl" id="ENSSSUP00005022021.1"/>
    </source>
</evidence>
<reference evidence="19" key="2">
    <citation type="submission" date="2025-08" db="UniProtKB">
        <authorList>
            <consortium name="Ensembl"/>
        </authorList>
    </citation>
    <scope>IDENTIFICATION</scope>
</reference>
<dbReference type="FunFam" id="1.20.1480.20:FF:000001">
    <property type="entry name" value="microtubule-associated serine/threonine-protein kinase 4 isoform X1"/>
    <property type="match status" value="1"/>
</dbReference>
<dbReference type="PROSITE" id="PS51285">
    <property type="entry name" value="AGC_KINASE_CTER"/>
    <property type="match status" value="1"/>
</dbReference>
<evidence type="ECO:0000256" key="1">
    <source>
        <dbReference type="ARBA" id="ARBA00001946"/>
    </source>
</evidence>
<keyword evidence="7" id="KW-0597">Phosphoprotein</keyword>
<dbReference type="CDD" id="cd23075">
    <property type="entry name" value="PDZ_MAST3"/>
    <property type="match status" value="1"/>
</dbReference>
<evidence type="ECO:0000256" key="15">
    <source>
        <dbReference type="SAM" id="MobiDB-lite"/>
    </source>
</evidence>
<evidence type="ECO:0000256" key="5">
    <source>
        <dbReference type="ARBA" id="ARBA00022490"/>
    </source>
</evidence>
<keyword evidence="12" id="KW-0460">Magnesium</keyword>
<dbReference type="PANTHER" id="PTHR24356:SF140">
    <property type="entry name" value="MICROTUBULE-ASSOCIATED SERINE_THREONINE-PROTEIN KINASE 3"/>
    <property type="match status" value="1"/>
</dbReference>
<evidence type="ECO:0000256" key="6">
    <source>
        <dbReference type="ARBA" id="ARBA00022527"/>
    </source>
</evidence>
<dbReference type="SUPFAM" id="SSF50156">
    <property type="entry name" value="PDZ domain-like"/>
    <property type="match status" value="1"/>
</dbReference>
<keyword evidence="20" id="KW-1185">Reference proteome</keyword>
<evidence type="ECO:0000256" key="7">
    <source>
        <dbReference type="ARBA" id="ARBA00022553"/>
    </source>
</evidence>
<evidence type="ECO:0000256" key="11">
    <source>
        <dbReference type="ARBA" id="ARBA00022840"/>
    </source>
</evidence>
<dbReference type="GO" id="GO:0007010">
    <property type="term" value="P:cytoskeleton organization"/>
    <property type="evidence" value="ECO:0007669"/>
    <property type="project" value="TreeGrafter"/>
</dbReference>
<comment type="similarity">
    <text evidence="3">Belongs to the protein kinase superfamily. AGC Ser/Thr protein kinase family.</text>
</comment>
<gene>
    <name evidence="19" type="primary">MAST3</name>
</gene>
<proteinExistence type="inferred from homology"/>
<reference evidence="19 20" key="1">
    <citation type="submission" date="2019-05" db="EMBL/GenBank/DDBJ databases">
        <title>A Chromosome-scale Meerkat (S. suricatta) Genome Assembly.</title>
        <authorList>
            <person name="Dudchenko O."/>
            <person name="Lieberman Aiden E."/>
            <person name="Tung J."/>
            <person name="Barreiro L.B."/>
            <person name="Clutton-Brock T.H."/>
        </authorList>
    </citation>
    <scope>NUCLEOTIDE SEQUENCE [LARGE SCALE GENOMIC DNA]</scope>
</reference>
<feature type="compositionally biased region" description="Low complexity" evidence="15">
    <location>
        <begin position="15"/>
        <end position="42"/>
    </location>
</feature>
<dbReference type="GO" id="GO:0004674">
    <property type="term" value="F:protein serine/threonine kinase activity"/>
    <property type="evidence" value="ECO:0007669"/>
    <property type="project" value="UniProtKB-KW"/>
</dbReference>
<feature type="domain" description="Protein kinase" evidence="16">
    <location>
        <begin position="400"/>
        <end position="673"/>
    </location>
</feature>
<feature type="compositionally biased region" description="Polar residues" evidence="15">
    <location>
        <begin position="76"/>
        <end position="85"/>
    </location>
</feature>
<keyword evidence="6" id="KW-0723">Serine/threonine-protein kinase</keyword>
<dbReference type="SMART" id="SM00220">
    <property type="entry name" value="S_TKc"/>
    <property type="match status" value="1"/>
</dbReference>
<evidence type="ECO:0000256" key="8">
    <source>
        <dbReference type="ARBA" id="ARBA00022679"/>
    </source>
</evidence>
<dbReference type="EC" id="2.7.11.1" evidence="4"/>
<keyword evidence="5" id="KW-0963">Cytoplasm</keyword>
<dbReference type="GO" id="GO:0035556">
    <property type="term" value="P:intracellular signal transduction"/>
    <property type="evidence" value="ECO:0007669"/>
    <property type="project" value="TreeGrafter"/>
</dbReference>
<dbReference type="PROSITE" id="PS50106">
    <property type="entry name" value="PDZ"/>
    <property type="match status" value="1"/>
</dbReference>
<feature type="compositionally biased region" description="Polar residues" evidence="15">
    <location>
        <begin position="110"/>
        <end position="121"/>
    </location>
</feature>
<evidence type="ECO:0000259" key="16">
    <source>
        <dbReference type="PROSITE" id="PS50011"/>
    </source>
</evidence>
<dbReference type="InterPro" id="IPR036034">
    <property type="entry name" value="PDZ_sf"/>
</dbReference>
<evidence type="ECO:0000256" key="9">
    <source>
        <dbReference type="ARBA" id="ARBA00022741"/>
    </source>
</evidence>
<evidence type="ECO:0000256" key="10">
    <source>
        <dbReference type="ARBA" id="ARBA00022777"/>
    </source>
</evidence>
<evidence type="ECO:0000313" key="20">
    <source>
        <dbReference type="Proteomes" id="UP000472268"/>
    </source>
</evidence>
<dbReference type="InterPro" id="IPR037711">
    <property type="entry name" value="MAST"/>
</dbReference>
<feature type="compositionally biased region" description="Pro residues" evidence="15">
    <location>
        <begin position="1211"/>
        <end position="1239"/>
    </location>
</feature>
<keyword evidence="8" id="KW-0808">Transferase</keyword>
<comment type="catalytic activity">
    <reaction evidence="14">
        <text>L-seryl-[protein] + ATP = O-phospho-L-seryl-[protein] + ADP + H(+)</text>
        <dbReference type="Rhea" id="RHEA:17989"/>
        <dbReference type="Rhea" id="RHEA-COMP:9863"/>
        <dbReference type="Rhea" id="RHEA-COMP:11604"/>
        <dbReference type="ChEBI" id="CHEBI:15378"/>
        <dbReference type="ChEBI" id="CHEBI:29999"/>
        <dbReference type="ChEBI" id="CHEBI:30616"/>
        <dbReference type="ChEBI" id="CHEBI:83421"/>
        <dbReference type="ChEBI" id="CHEBI:456216"/>
        <dbReference type="EC" id="2.7.11.1"/>
    </reaction>
</comment>
<dbReference type="PROSITE" id="PS00108">
    <property type="entry name" value="PROTEIN_KINASE_ST"/>
    <property type="match status" value="1"/>
</dbReference>
<dbReference type="Gene3D" id="2.30.42.10">
    <property type="match status" value="1"/>
</dbReference>
<feature type="region of interest" description="Disordered" evidence="15">
    <location>
        <begin position="110"/>
        <end position="135"/>
    </location>
</feature>
<feature type="compositionally biased region" description="Basic residues" evidence="15">
    <location>
        <begin position="1077"/>
        <end position="1092"/>
    </location>
</feature>
<feature type="compositionally biased region" description="Low complexity" evidence="15">
    <location>
        <begin position="942"/>
        <end position="969"/>
    </location>
</feature>
<sequence length="1297" mass="141454">MKSRRDKLHIPALTLDLSPSSQSPFLLSASSPSSPCSPSLGLHPWSCRSGNRKSLVVGTPSPTLSRPLSPLSVPTAGNSPLDSPRNFSAASAVNFPFARRADGRRWSLASLPSSGYGTNTPSSTVSSSSSSRERLHQLPFQPTPDELCFLSKHFRSSESVVDEEGGHRSPHLRPRSRSLSPGRTSGNFDNEIVMMNHVYRERFPKATAQMEGRLQEFLAAFSPGARLALADGVLGFIHHQIIELARDCLAKSGEALVTSRYFMEMQEKLERLLQDVRGGQGVGLGVPGRAGPRAYKQHRHPPLPRPTSAPTARRSASSSSSSGSCSSSSQGPRGSSSAWSLTLRSFITFWRLPRVRPETARASRRTCPSTSLGSWAWLRIPLKSRALVGPSRRKPCESDFETIKLISNGAYGAVYLVRHRDTRQRFAIKKINKQNLILRNQIQQVFVERDILTFAENPFVVSMFCSFETRRHLCMVMEYVEGGDCATLLKNMGPLPVDMARMYFAETVLALEYLHNYGIVHRDLKPDNLLITSLGHIKLTDFGLSKIGLMSMATNLYEGHIEKDTREFVDKQVCGTPEYIAPEVIFRQGYGKPVDWWAMGVVLYEFLVGCVPFFGDTPEELFGQVVSDEIMWPEGDEALPADAQDLITRLLRQSPLDRLGTGGTHEVKQHPFFRTLDWAGLLRHKAEFVPQLEAEDDTSYFDTRSERYRHLGSEDEETNDEESSTEIPQFSSCSHRFSKVYSSSEFLAAQPTPTFAERSFSEDREEGWERSGEGEYGRRLSMDIRTLRSWTSSGTPCPSSSQPERGPSPSLLNTISLDTMPKFAFSSEDEGATPASGGPKRPIFILGEPDPPPAATPVMPKPSSLSADPATLSHARLRSNSTGARHSTPRALDAGRGRRLGGQRDPAPEKSRASPGGGRVPKSASVSALSLIITADDGSGGPLMSPLSPRSLSSNPSSRDSSPSRDPSPVCGSLRPPIVIHSSGKKYGFSLRAIRVYMGDSDVYTVHHVVWSVEEGSPAQEAGLRAGDLITHINGESVLGLVHMDVVELLLKSGNKIALRTTALENTSIKVGPARKNVAKGRMARRSKRSRRRETQDRRKSLFKKISKQSSVLHTSRSFSSGLHHSLSSSESLPGSPTHSLSPSPTTPCCSPAPDAPADAASPPSVSPNSSSPASPAAAGHTRPSSLHGLAAKLGPPRPKTGRRKSTSSIPPSPLACPPVPVPPPRSPSPLPGHPPAPARSPRLRRGQSADKLGSGERLDGELGRRSRGPDSELVVMRRLHLSERRDSFKKQEAVQE</sequence>
<dbReference type="Gene3D" id="1.10.510.10">
    <property type="entry name" value="Transferase(Phosphotransferase) domain 1"/>
    <property type="match status" value="1"/>
</dbReference>
<accession>A0A673UKQ0</accession>
<evidence type="ECO:0000259" key="17">
    <source>
        <dbReference type="PROSITE" id="PS50106"/>
    </source>
</evidence>
<dbReference type="InterPro" id="IPR000719">
    <property type="entry name" value="Prot_kinase_dom"/>
</dbReference>
<dbReference type="Pfam" id="PF00069">
    <property type="entry name" value="Pkinase"/>
    <property type="match status" value="1"/>
</dbReference>
<dbReference type="GO" id="GO:0000287">
    <property type="term" value="F:magnesium ion binding"/>
    <property type="evidence" value="ECO:0007669"/>
    <property type="project" value="InterPro"/>
</dbReference>
<keyword evidence="10" id="KW-0418">Kinase</keyword>
<comment type="catalytic activity">
    <reaction evidence="13">
        <text>L-threonyl-[protein] + ATP = O-phospho-L-threonyl-[protein] + ADP + H(+)</text>
        <dbReference type="Rhea" id="RHEA:46608"/>
        <dbReference type="Rhea" id="RHEA-COMP:11060"/>
        <dbReference type="Rhea" id="RHEA-COMP:11605"/>
        <dbReference type="ChEBI" id="CHEBI:15378"/>
        <dbReference type="ChEBI" id="CHEBI:30013"/>
        <dbReference type="ChEBI" id="CHEBI:30616"/>
        <dbReference type="ChEBI" id="CHEBI:61977"/>
        <dbReference type="ChEBI" id="CHEBI:456216"/>
        <dbReference type="EC" id="2.7.11.1"/>
    </reaction>
</comment>
<dbReference type="Pfam" id="PF08926">
    <property type="entry name" value="DUF1908"/>
    <property type="match status" value="1"/>
</dbReference>
<dbReference type="SMART" id="SM00228">
    <property type="entry name" value="PDZ"/>
    <property type="match status" value="1"/>
</dbReference>
<feature type="compositionally biased region" description="Basic and acidic residues" evidence="15">
    <location>
        <begin position="1254"/>
        <end position="1271"/>
    </location>
</feature>
<dbReference type="FunFam" id="2.30.42.10:FF:000008">
    <property type="entry name" value="microtubule-associated serine/threonine-protein kinase 4 isoform X2"/>
    <property type="match status" value="1"/>
</dbReference>
<name>A0A673UKQ0_SURSU</name>
<evidence type="ECO:0000256" key="12">
    <source>
        <dbReference type="ARBA" id="ARBA00022842"/>
    </source>
</evidence>
<evidence type="ECO:0000256" key="14">
    <source>
        <dbReference type="ARBA" id="ARBA00048679"/>
    </source>
</evidence>
<keyword evidence="9" id="KW-0547">Nucleotide-binding</keyword>
<feature type="domain" description="AGC-kinase C-terminal" evidence="18">
    <location>
        <begin position="674"/>
        <end position="745"/>
    </location>
</feature>
<feature type="region of interest" description="Disordered" evidence="15">
    <location>
        <begin position="711"/>
        <end position="730"/>
    </location>
</feature>
<feature type="compositionally biased region" description="Low complexity" evidence="15">
    <location>
        <begin position="1115"/>
        <end position="1182"/>
    </location>
</feature>
<dbReference type="Ensembl" id="ENSSSUT00005025233.1">
    <property type="protein sequence ID" value="ENSSSUP00005022021.1"/>
    <property type="gene ID" value="ENSSSUG00005013855.1"/>
</dbReference>
<reference evidence="19" key="3">
    <citation type="submission" date="2025-09" db="UniProtKB">
        <authorList>
            <consortium name="Ensembl"/>
        </authorList>
    </citation>
    <scope>IDENTIFICATION</scope>
</reference>
<dbReference type="InterPro" id="IPR015022">
    <property type="entry name" value="MAST_pre-PK_dom"/>
</dbReference>
<feature type="region of interest" description="Disordered" evidence="15">
    <location>
        <begin position="160"/>
        <end position="186"/>
    </location>
</feature>
<dbReference type="FunFam" id="3.30.200.20:FF:000457">
    <property type="entry name" value="Microtubule-associated serine/threonine-protein kinase"/>
    <property type="match status" value="1"/>
</dbReference>
<dbReference type="PROSITE" id="PS50011">
    <property type="entry name" value="PROTEIN_KINASE_DOM"/>
    <property type="match status" value="1"/>
</dbReference>